<dbReference type="AlphaFoldDB" id="A0A238H0X1"/>
<dbReference type="EMBL" id="FXAN01000035">
    <property type="protein sequence ID" value="SMF98911.1"/>
    <property type="molecule type" value="Genomic_DNA"/>
</dbReference>
<dbReference type="Proteomes" id="UP000198460">
    <property type="component" value="Unassembled WGS sequence"/>
</dbReference>
<protein>
    <submittedName>
        <fullName evidence="1">Uncharacterized protein</fullName>
    </submittedName>
</protein>
<evidence type="ECO:0000313" key="1">
    <source>
        <dbReference type="EMBL" id="SMF98911.1"/>
    </source>
</evidence>
<evidence type="ECO:0000313" key="2">
    <source>
        <dbReference type="Proteomes" id="UP000198460"/>
    </source>
</evidence>
<sequence>MSHCIANPTNGLSTHSSKRECGTWIVQCDAYVGHSVAPNLPERTPLP</sequence>
<organism evidence="1 2">
    <name type="scientific">Burkholderia singularis</name>
    <dbReference type="NCBI Taxonomy" id="1503053"/>
    <lineage>
        <taxon>Bacteria</taxon>
        <taxon>Pseudomonadati</taxon>
        <taxon>Pseudomonadota</taxon>
        <taxon>Betaproteobacteria</taxon>
        <taxon>Burkholderiales</taxon>
        <taxon>Burkholderiaceae</taxon>
        <taxon>Burkholderia</taxon>
        <taxon>pseudomallei group</taxon>
    </lineage>
</organism>
<accession>A0A238H0X1</accession>
<gene>
    <name evidence="1" type="ORF">BSIN_2754</name>
</gene>
<name>A0A238H0X1_9BURK</name>
<proteinExistence type="predicted"/>
<reference evidence="1 2" key="1">
    <citation type="submission" date="2017-04" db="EMBL/GenBank/DDBJ databases">
        <authorList>
            <person name="Afonso C.L."/>
            <person name="Miller P.J."/>
            <person name="Scott M.A."/>
            <person name="Spackman E."/>
            <person name="Goraichik I."/>
            <person name="Dimitrov K.M."/>
            <person name="Suarez D.L."/>
            <person name="Swayne D.E."/>
        </authorList>
    </citation>
    <scope>NUCLEOTIDE SEQUENCE [LARGE SCALE GENOMIC DNA]</scope>
    <source>
        <strain evidence="1">LMG 28154</strain>
    </source>
</reference>